<evidence type="ECO:0000313" key="2">
    <source>
        <dbReference type="Proteomes" id="UP001627154"/>
    </source>
</evidence>
<evidence type="ECO:0000313" key="1">
    <source>
        <dbReference type="EMBL" id="KAL3407718.1"/>
    </source>
</evidence>
<proteinExistence type="predicted"/>
<name>A0ABD2XRU0_9HYME</name>
<accession>A0ABD2XRU0</accession>
<dbReference type="AlphaFoldDB" id="A0ABD2XRU0"/>
<organism evidence="1 2">
    <name type="scientific">Trichogramma kaykai</name>
    <dbReference type="NCBI Taxonomy" id="54128"/>
    <lineage>
        <taxon>Eukaryota</taxon>
        <taxon>Metazoa</taxon>
        <taxon>Ecdysozoa</taxon>
        <taxon>Arthropoda</taxon>
        <taxon>Hexapoda</taxon>
        <taxon>Insecta</taxon>
        <taxon>Pterygota</taxon>
        <taxon>Neoptera</taxon>
        <taxon>Endopterygota</taxon>
        <taxon>Hymenoptera</taxon>
        <taxon>Apocrita</taxon>
        <taxon>Proctotrupomorpha</taxon>
        <taxon>Chalcidoidea</taxon>
        <taxon>Trichogrammatidae</taxon>
        <taxon>Trichogramma</taxon>
    </lineage>
</organism>
<sequence>MESSSRVPVRHARCCSLPEDRGRAMRGRFEEENRRKDLERNTWIERDRGRKRQETLEEIYRRRAASTARRVAFASGLSGANVQNSANQVTFSCLDRSLPAAFVTARSEPSQNEMTGRSHEMQKDIGQGFWASRNAMSGMNDVNWSERDVRAQDRRERTFVCENEASEADEMRGRSYSAGAYASRNNELYNANSADLPSARGEMRDEQRSYFGHLVKDCPNKPTCCRCGMETNGEFPMCDTCHTKRKRDREKIRAMLAGSIH</sequence>
<keyword evidence="2" id="KW-1185">Reference proteome</keyword>
<gene>
    <name evidence="1" type="ORF">TKK_000388</name>
</gene>
<protein>
    <submittedName>
        <fullName evidence="1">Uncharacterized protein</fullName>
    </submittedName>
</protein>
<comment type="caution">
    <text evidence="1">The sequence shown here is derived from an EMBL/GenBank/DDBJ whole genome shotgun (WGS) entry which is preliminary data.</text>
</comment>
<dbReference type="EMBL" id="JBJJXI010000003">
    <property type="protein sequence ID" value="KAL3407718.1"/>
    <property type="molecule type" value="Genomic_DNA"/>
</dbReference>
<reference evidence="1 2" key="1">
    <citation type="journal article" date="2024" name="bioRxiv">
        <title>A reference genome for Trichogramma kaykai: A tiny desert-dwelling parasitoid wasp with competing sex-ratio distorters.</title>
        <authorList>
            <person name="Culotta J."/>
            <person name="Lindsey A.R."/>
        </authorList>
    </citation>
    <scope>NUCLEOTIDE SEQUENCE [LARGE SCALE GENOMIC DNA]</scope>
    <source>
        <strain evidence="1 2">KSX58</strain>
    </source>
</reference>
<dbReference type="Proteomes" id="UP001627154">
    <property type="component" value="Unassembled WGS sequence"/>
</dbReference>